<feature type="domain" description="Response regulatory" evidence="2">
    <location>
        <begin position="4"/>
        <end position="119"/>
    </location>
</feature>
<dbReference type="SUPFAM" id="SSF55073">
    <property type="entry name" value="Nucleotide cyclase"/>
    <property type="match status" value="1"/>
</dbReference>
<reference evidence="4 5" key="1">
    <citation type="submission" date="2024-09" db="EMBL/GenBank/DDBJ databases">
        <authorList>
            <person name="Sun Q."/>
            <person name="Mori K."/>
        </authorList>
    </citation>
    <scope>NUCLEOTIDE SEQUENCE [LARGE SCALE GENOMIC DNA]</scope>
    <source>
        <strain evidence="4 5">KCTC 23315</strain>
    </source>
</reference>
<evidence type="ECO:0000259" key="3">
    <source>
        <dbReference type="PROSITE" id="PS50883"/>
    </source>
</evidence>
<dbReference type="Gene3D" id="3.30.70.270">
    <property type="match status" value="1"/>
</dbReference>
<evidence type="ECO:0000313" key="5">
    <source>
        <dbReference type="Proteomes" id="UP001589813"/>
    </source>
</evidence>
<dbReference type="Pfam" id="PF00563">
    <property type="entry name" value="EAL"/>
    <property type="match status" value="1"/>
</dbReference>
<dbReference type="RefSeq" id="WP_377242414.1">
    <property type="nucleotide sequence ID" value="NZ_JBHLXP010000001.1"/>
</dbReference>
<organism evidence="4 5">
    <name type="scientific">Rheinheimera tilapiae</name>
    <dbReference type="NCBI Taxonomy" id="875043"/>
    <lineage>
        <taxon>Bacteria</taxon>
        <taxon>Pseudomonadati</taxon>
        <taxon>Pseudomonadota</taxon>
        <taxon>Gammaproteobacteria</taxon>
        <taxon>Chromatiales</taxon>
        <taxon>Chromatiaceae</taxon>
        <taxon>Rheinheimera</taxon>
    </lineage>
</organism>
<evidence type="ECO:0000256" key="1">
    <source>
        <dbReference type="PROSITE-ProRule" id="PRU00169"/>
    </source>
</evidence>
<dbReference type="InterPro" id="IPR001789">
    <property type="entry name" value="Sig_transdc_resp-reg_receiver"/>
</dbReference>
<proteinExistence type="predicted"/>
<dbReference type="InterPro" id="IPR029787">
    <property type="entry name" value="Nucleotide_cyclase"/>
</dbReference>
<sequence>MLNKVLLVDDEISILRSLERLLVRSGYRVFTATSGADALLRLQQDKCQVIISDFRMPEMSGGELLANVKRLYPEAVCMVLSGYSDFQSVLQLLNSGTAFRFLQKPWEDEQLLQEIEAAFRLYRHNRSLRIRSQLMINSNGALLELSPEGVILRSNGVAQNLLGQTEASLYRSLFSQWFQLSDSQQQVFLQDIHGSLEVSDLGDEPCELHVQYKDAECTLVGFKRIQQQEGPAGVFTSALLDQHAVLQQLDSLLQQQRTFSVAAIRLKNFSDWADMLGFGEAGQLFESISQSLMQASRPYGALAYLANELFILTMPAAVTEVEVHQQLTEILQRVRQPFMQQSQVLRPLFTVTYCMAPEDGDSAKLLLNNVLTSNRMHLHSPHAFFMRFSAGDADKKRQQLRISDALFRAVEHDQFELYFQAKLDLHQDRIDSCEALLRWRHPELGFVSPALFIPIAEHDGQIIEIGLWVLRKACMLATRWQRDKMPLVRIAVNISGVQLLQQDFIQQVQRIFVETGVDTATIELELTESWMMQDLAQSAASLQSLKALGVRIAIDDFGTGYSSLAYLSRLPVDVLKIDRSLIVDLESNINTQSLVSNICRMAHALHVEVVVEGVENAEQLQILRSMGCDLAQGFLIARPVPEHEFLRQLQAGPAATDRSGV</sequence>
<dbReference type="Pfam" id="PF00072">
    <property type="entry name" value="Response_reg"/>
    <property type="match status" value="1"/>
</dbReference>
<dbReference type="Pfam" id="PF00990">
    <property type="entry name" value="GGDEF"/>
    <property type="match status" value="1"/>
</dbReference>
<dbReference type="InterPro" id="IPR001633">
    <property type="entry name" value="EAL_dom"/>
</dbReference>
<dbReference type="InterPro" id="IPR000160">
    <property type="entry name" value="GGDEF_dom"/>
</dbReference>
<dbReference type="InterPro" id="IPR050706">
    <property type="entry name" value="Cyclic-di-GMP_PDE-like"/>
</dbReference>
<dbReference type="SMART" id="SM00448">
    <property type="entry name" value="REC"/>
    <property type="match status" value="1"/>
</dbReference>
<comment type="caution">
    <text evidence="4">The sequence shown here is derived from an EMBL/GenBank/DDBJ whole genome shotgun (WGS) entry which is preliminary data.</text>
</comment>
<evidence type="ECO:0000259" key="2">
    <source>
        <dbReference type="PROSITE" id="PS50110"/>
    </source>
</evidence>
<dbReference type="SUPFAM" id="SSF52172">
    <property type="entry name" value="CheY-like"/>
    <property type="match status" value="1"/>
</dbReference>
<feature type="domain" description="EAL" evidence="3">
    <location>
        <begin position="399"/>
        <end position="653"/>
    </location>
</feature>
<feature type="modified residue" description="4-aspartylphosphate" evidence="1">
    <location>
        <position position="53"/>
    </location>
</feature>
<dbReference type="PROSITE" id="PS50110">
    <property type="entry name" value="RESPONSE_REGULATORY"/>
    <property type="match status" value="1"/>
</dbReference>
<dbReference type="PROSITE" id="PS50883">
    <property type="entry name" value="EAL"/>
    <property type="match status" value="1"/>
</dbReference>
<dbReference type="InterPro" id="IPR035919">
    <property type="entry name" value="EAL_sf"/>
</dbReference>
<dbReference type="InterPro" id="IPR011006">
    <property type="entry name" value="CheY-like_superfamily"/>
</dbReference>
<dbReference type="Gene3D" id="3.40.50.2300">
    <property type="match status" value="1"/>
</dbReference>
<dbReference type="PANTHER" id="PTHR33121">
    <property type="entry name" value="CYCLIC DI-GMP PHOSPHODIESTERASE PDEF"/>
    <property type="match status" value="1"/>
</dbReference>
<dbReference type="PANTHER" id="PTHR33121:SF79">
    <property type="entry name" value="CYCLIC DI-GMP PHOSPHODIESTERASE PDED-RELATED"/>
    <property type="match status" value="1"/>
</dbReference>
<dbReference type="CDD" id="cd17569">
    <property type="entry name" value="REC_HupR-like"/>
    <property type="match status" value="1"/>
</dbReference>
<dbReference type="Gene3D" id="3.20.20.450">
    <property type="entry name" value="EAL domain"/>
    <property type="match status" value="1"/>
</dbReference>
<dbReference type="Proteomes" id="UP001589813">
    <property type="component" value="Unassembled WGS sequence"/>
</dbReference>
<dbReference type="InterPro" id="IPR043128">
    <property type="entry name" value="Rev_trsase/Diguanyl_cyclase"/>
</dbReference>
<dbReference type="SMART" id="SM00052">
    <property type="entry name" value="EAL"/>
    <property type="match status" value="1"/>
</dbReference>
<dbReference type="SUPFAM" id="SSF141868">
    <property type="entry name" value="EAL domain-like"/>
    <property type="match status" value="1"/>
</dbReference>
<dbReference type="CDD" id="cd01948">
    <property type="entry name" value="EAL"/>
    <property type="match status" value="1"/>
</dbReference>
<protein>
    <submittedName>
        <fullName evidence="4">EAL domain-containing protein</fullName>
    </submittedName>
</protein>
<dbReference type="EMBL" id="JBHLXP010000001">
    <property type="protein sequence ID" value="MFC0048329.1"/>
    <property type="molecule type" value="Genomic_DNA"/>
</dbReference>
<keyword evidence="1" id="KW-0597">Phosphoprotein</keyword>
<gene>
    <name evidence="4" type="ORF">ACFFJP_08510</name>
</gene>
<name>A0ABV6BBS5_9GAMM</name>
<accession>A0ABV6BBS5</accession>
<evidence type="ECO:0000313" key="4">
    <source>
        <dbReference type="EMBL" id="MFC0048329.1"/>
    </source>
</evidence>
<keyword evidence="5" id="KW-1185">Reference proteome</keyword>